<reference evidence="3" key="1">
    <citation type="submission" date="2015-10" db="EMBL/GenBank/DDBJ databases">
        <title>Niche specialization of a soil ammonia-oxidizing archaeon, Candidatus Nitrosocosmicus oleophilus.</title>
        <authorList>
            <person name="Jung M.-Y."/>
            <person name="Rhee S.-K."/>
        </authorList>
    </citation>
    <scope>NUCLEOTIDE SEQUENCE [LARGE SCALE GENOMIC DNA]</scope>
    <source>
        <strain evidence="3">MY3</strain>
    </source>
</reference>
<gene>
    <name evidence="2" type="ORF">NMY3_02811</name>
</gene>
<dbReference type="AlphaFoldDB" id="A0A654M399"/>
<evidence type="ECO:0000313" key="2">
    <source>
        <dbReference type="EMBL" id="ALI37001.1"/>
    </source>
</evidence>
<protein>
    <submittedName>
        <fullName evidence="2">Uncharacterized protein</fullName>
    </submittedName>
</protein>
<evidence type="ECO:0000313" key="3">
    <source>
        <dbReference type="Proteomes" id="UP000058925"/>
    </source>
</evidence>
<organism evidence="2 3">
    <name type="scientific">Candidatus Nitrosocosmicus oleophilus</name>
    <dbReference type="NCBI Taxonomy" id="1353260"/>
    <lineage>
        <taxon>Archaea</taxon>
        <taxon>Nitrososphaerota</taxon>
        <taxon>Nitrososphaeria</taxon>
        <taxon>Nitrososphaerales</taxon>
        <taxon>Nitrososphaeraceae</taxon>
        <taxon>Candidatus Nitrosocosmicus</taxon>
    </lineage>
</organism>
<dbReference type="EMBL" id="CP012850">
    <property type="protein sequence ID" value="ALI37001.1"/>
    <property type="molecule type" value="Genomic_DNA"/>
</dbReference>
<evidence type="ECO:0000256" key="1">
    <source>
        <dbReference type="SAM" id="MobiDB-lite"/>
    </source>
</evidence>
<proteinExistence type="predicted"/>
<feature type="compositionally biased region" description="Acidic residues" evidence="1">
    <location>
        <begin position="1"/>
        <end position="10"/>
    </location>
</feature>
<dbReference type="Proteomes" id="UP000058925">
    <property type="component" value="Chromosome"/>
</dbReference>
<name>A0A654M399_9ARCH</name>
<sequence length="29" mass="3633">MESDQDVEELKEEHEKEEKEIRDKLEEEE</sequence>
<feature type="region of interest" description="Disordered" evidence="1">
    <location>
        <begin position="1"/>
        <end position="29"/>
    </location>
</feature>
<feature type="compositionally biased region" description="Basic and acidic residues" evidence="1">
    <location>
        <begin position="11"/>
        <end position="29"/>
    </location>
</feature>
<accession>A0A654M399</accession>
<dbReference type="KEGG" id="taa:NMY3_02811"/>
<keyword evidence="3" id="KW-1185">Reference proteome</keyword>